<accession>A0A6B0T1T5</accession>
<evidence type="ECO:0000313" key="2">
    <source>
        <dbReference type="EMBL" id="MXR42592.1"/>
    </source>
</evidence>
<name>A0A6B0T1T5_9EURY</name>
<dbReference type="AlphaFoldDB" id="A0A6B0T1T5"/>
<dbReference type="EMBL" id="WUUS01000009">
    <property type="protein sequence ID" value="MXR42592.1"/>
    <property type="molecule type" value="Genomic_DNA"/>
</dbReference>
<proteinExistence type="predicted"/>
<keyword evidence="1" id="KW-0812">Transmembrane</keyword>
<comment type="caution">
    <text evidence="2">The sequence shown here is derived from an EMBL/GenBank/DDBJ whole genome shotgun (WGS) entry which is preliminary data.</text>
</comment>
<protein>
    <submittedName>
        <fullName evidence="2">Uncharacterized protein</fullName>
    </submittedName>
</protein>
<keyword evidence="1" id="KW-0472">Membrane</keyword>
<evidence type="ECO:0000313" key="3">
    <source>
        <dbReference type="Proteomes" id="UP000437065"/>
    </source>
</evidence>
<dbReference type="RefSeq" id="WP_159669120.1">
    <property type="nucleotide sequence ID" value="NZ_WUUS01000009.1"/>
</dbReference>
<feature type="transmembrane region" description="Helical" evidence="1">
    <location>
        <begin position="76"/>
        <end position="92"/>
    </location>
</feature>
<feature type="transmembrane region" description="Helical" evidence="1">
    <location>
        <begin position="99"/>
        <end position="121"/>
    </location>
</feature>
<organism evidence="2 3">
    <name type="scientific">Halobaculum saliterrae</name>
    <dbReference type="NCBI Taxonomy" id="2073113"/>
    <lineage>
        <taxon>Archaea</taxon>
        <taxon>Methanobacteriati</taxon>
        <taxon>Methanobacteriota</taxon>
        <taxon>Stenosarchaea group</taxon>
        <taxon>Halobacteria</taxon>
        <taxon>Halobacteriales</taxon>
        <taxon>Haloferacaceae</taxon>
        <taxon>Halobaculum</taxon>
    </lineage>
</organism>
<keyword evidence="1" id="KW-1133">Transmembrane helix</keyword>
<feature type="transmembrane region" description="Helical" evidence="1">
    <location>
        <begin position="43"/>
        <end position="64"/>
    </location>
</feature>
<gene>
    <name evidence="2" type="ORF">GRX01_14755</name>
</gene>
<keyword evidence="3" id="KW-1185">Reference proteome</keyword>
<dbReference type="Proteomes" id="UP000437065">
    <property type="component" value="Unassembled WGS sequence"/>
</dbReference>
<reference evidence="2 3" key="1">
    <citation type="submission" date="2019-12" db="EMBL/GenBank/DDBJ databases">
        <title>Isolation and characterization of three novel carbon monoxide-oxidizing members of Halobacteria from salione crusts and soils.</title>
        <authorList>
            <person name="Myers M.R."/>
            <person name="King G.M."/>
        </authorList>
    </citation>
    <scope>NUCLEOTIDE SEQUENCE [LARGE SCALE GENOMIC DNA]</scope>
    <source>
        <strain evidence="2 3">WSA2</strain>
    </source>
</reference>
<feature type="transmembrane region" description="Helical" evidence="1">
    <location>
        <begin position="12"/>
        <end position="36"/>
    </location>
</feature>
<evidence type="ECO:0000256" key="1">
    <source>
        <dbReference type="SAM" id="Phobius"/>
    </source>
</evidence>
<sequence length="127" mass="12398">MFEPLFPNWSSPAAVAGFVALIALSNVTLVALVATAPGSGRRLTAVAAAVAVGSVAAAVSVLRLGGLGNAGGNVELLARFMLILVAGRAVVSRPTAVRIAAGAIAVGGALVLLVVTVPLYGEATVAP</sequence>